<reference evidence="9" key="1">
    <citation type="journal article" date="2010" name="Insect Mol. Biol.">
        <title>The draft genome sequence of Arsenophonus nasoniae, son-killer bacterium of Nasonia vitripennis, reveals genes associated with virulence and symbiosis.</title>
        <authorList>
            <person name="Wilkes T."/>
            <person name="Darby A.C."/>
            <person name="Choi J."/>
            <person name="Colborne J.K."/>
            <person name="Werren J.H."/>
            <person name="Hurst G.D.D."/>
        </authorList>
    </citation>
    <scope>NUCLEOTIDE SEQUENCE</scope>
</reference>
<evidence type="ECO:0000256" key="8">
    <source>
        <dbReference type="SAM" id="MobiDB-lite"/>
    </source>
</evidence>
<dbReference type="GO" id="GO:0009986">
    <property type="term" value="C:cell surface"/>
    <property type="evidence" value="ECO:0007669"/>
    <property type="project" value="UniProtKB-SubCell"/>
</dbReference>
<evidence type="ECO:0000313" key="11">
    <source>
        <dbReference type="Proteomes" id="UP000295134"/>
    </source>
</evidence>
<evidence type="ECO:0000256" key="5">
    <source>
        <dbReference type="ARBA" id="ARBA00022927"/>
    </source>
</evidence>
<dbReference type="GO" id="GO:0030254">
    <property type="term" value="P:protein secretion by the type III secretion system"/>
    <property type="evidence" value="ECO:0007669"/>
    <property type="project" value="InterPro"/>
</dbReference>
<dbReference type="GO" id="GO:0005576">
    <property type="term" value="C:extracellular region"/>
    <property type="evidence" value="ECO:0007669"/>
    <property type="project" value="UniProtKB-SubCell"/>
</dbReference>
<dbReference type="EMBL" id="FN545188">
    <property type="protein sequence ID" value="CBA72787.1"/>
    <property type="molecule type" value="Genomic_DNA"/>
</dbReference>
<evidence type="ECO:0000256" key="3">
    <source>
        <dbReference type="ARBA" id="ARBA00022448"/>
    </source>
</evidence>
<keyword evidence="6" id="KW-0843">Virulence</keyword>
<dbReference type="GO" id="GO:0030257">
    <property type="term" value="C:type III protein secretion system complex"/>
    <property type="evidence" value="ECO:0007669"/>
    <property type="project" value="InterPro"/>
</dbReference>
<evidence type="ECO:0000256" key="1">
    <source>
        <dbReference type="ARBA" id="ARBA00004241"/>
    </source>
</evidence>
<dbReference type="Gene3D" id="1.20.58.90">
    <property type="match status" value="1"/>
</dbReference>
<evidence type="ECO:0000256" key="2">
    <source>
        <dbReference type="ARBA" id="ARBA00004613"/>
    </source>
</evidence>
<evidence type="ECO:0000256" key="7">
    <source>
        <dbReference type="ARBA" id="ARBA00035658"/>
    </source>
</evidence>
<name>D2TZ28_9GAMM</name>
<dbReference type="SUPFAM" id="SSF140129">
    <property type="entry name" value="MxiH-like"/>
    <property type="match status" value="1"/>
</dbReference>
<dbReference type="AlphaFoldDB" id="D2TZ28"/>
<keyword evidence="3" id="KW-0813">Transport</keyword>
<dbReference type="InterPro" id="IPR021123">
    <property type="entry name" value="T3SS_needle-like"/>
</dbReference>
<organism evidence="9">
    <name type="scientific">Arsenophonus nasoniae</name>
    <name type="common">son-killer infecting Nasonia vitripennis</name>
    <dbReference type="NCBI Taxonomy" id="638"/>
    <lineage>
        <taxon>Bacteria</taxon>
        <taxon>Pseudomonadati</taxon>
        <taxon>Pseudomonadota</taxon>
        <taxon>Gammaproteobacteria</taxon>
        <taxon>Enterobacterales</taxon>
        <taxon>Morganellaceae</taxon>
        <taxon>Arsenophonus</taxon>
    </lineage>
</organism>
<dbReference type="GeneID" id="96876135"/>
<gene>
    <name evidence="9" type="primary">yscF</name>
    <name evidence="9" type="ORF">ARN_14210</name>
    <name evidence="10" type="ORF">ArsFIN_08940</name>
</gene>
<evidence type="ECO:0000313" key="9">
    <source>
        <dbReference type="EMBL" id="CBA72787.1"/>
    </source>
</evidence>
<evidence type="ECO:0000256" key="6">
    <source>
        <dbReference type="ARBA" id="ARBA00023026"/>
    </source>
</evidence>
<feature type="region of interest" description="Disordered" evidence="8">
    <location>
        <begin position="1"/>
        <end position="20"/>
    </location>
</feature>
<comment type="similarity">
    <text evidence="7">Belongs to the SctF family.</text>
</comment>
<evidence type="ECO:0000256" key="4">
    <source>
        <dbReference type="ARBA" id="ARBA00022525"/>
    </source>
</evidence>
<comment type="subcellular location">
    <subcellularLocation>
        <location evidence="1">Cell surface</location>
    </subcellularLocation>
    <subcellularLocation>
        <location evidence="2">Secreted</location>
    </subcellularLocation>
</comment>
<dbReference type="InterPro" id="IPR037203">
    <property type="entry name" value="T3SS_needle-like_sf"/>
</dbReference>
<feature type="compositionally biased region" description="Polar residues" evidence="8">
    <location>
        <begin position="1"/>
        <end position="16"/>
    </location>
</feature>
<dbReference type="NCBIfam" id="TIGR02105">
    <property type="entry name" value="III_needle"/>
    <property type="match status" value="1"/>
</dbReference>
<dbReference type="Proteomes" id="UP000295134">
    <property type="component" value="Chromosome"/>
</dbReference>
<evidence type="ECO:0000313" key="10">
    <source>
        <dbReference type="EMBL" id="QBY42349.1"/>
    </source>
</evidence>
<accession>D2TZ28</accession>
<keyword evidence="5" id="KW-0653">Protein transport</keyword>
<dbReference type="KEGG" id="ans:ArsFIN_08940"/>
<proteinExistence type="inferred from homology"/>
<protein>
    <submittedName>
        <fullName evidence="9">Type III secretion cell invasion protein PrgI</fullName>
    </submittedName>
    <submittedName>
        <fullName evidence="10">Yop proteins translocation protein F</fullName>
    </submittedName>
</protein>
<dbReference type="RefSeq" id="WP_081700630.1">
    <property type="nucleotide sequence ID" value="NZ_CP038613.1"/>
</dbReference>
<reference evidence="10 11" key="2">
    <citation type="submission" date="2019-03" db="EMBL/GenBank/DDBJ databases">
        <title>Long-read sequencing reveals hyperdense prophage content in a complex bacterial symbiont genome.</title>
        <authorList>
            <person name="Frost C.L."/>
            <person name="Siozios S."/>
            <person name="Nadal-Jimenez P."/>
            <person name="Brockhurst M.A."/>
            <person name="King K.C."/>
            <person name="Darby A.C."/>
            <person name="Hurst G.D.D."/>
        </authorList>
    </citation>
    <scope>NUCLEOTIDE SEQUENCE [LARGE SCALE GENOMIC DNA]</scope>
    <source>
        <strain evidence="10 11">FIN</strain>
    </source>
</reference>
<dbReference type="EMBL" id="CP038613">
    <property type="protein sequence ID" value="QBY42349.1"/>
    <property type="molecule type" value="Genomic_DNA"/>
</dbReference>
<dbReference type="InterPro" id="IPR011841">
    <property type="entry name" value="T3SS_needle_YscF"/>
</dbReference>
<dbReference type="Pfam" id="PF09392">
    <property type="entry name" value="T3SS_needle_F"/>
    <property type="match status" value="1"/>
</dbReference>
<sequence>MAATIGSSNVNKANTGHKQEKFDATQSVGGYLVKTAASFDNGVKEMNTALNNTLGELTKDPSNPMLLAKYQSLLSEYTLYRNLQSNVIKALKDVDNNIISNFR</sequence>
<keyword evidence="4" id="KW-0964">Secreted</keyword>